<reference evidence="3 4" key="1">
    <citation type="submission" date="2016-12" db="EMBL/GenBank/DDBJ databases">
        <title>Draft genome sequences of strains Salinicola socius SMB35, Salinicola sp. MH3R3-1 and Chromohalobacter sp. SMB17 from the Verkhnekamsk potash mining region of Russia.</title>
        <authorList>
            <person name="Mavrodi D.V."/>
            <person name="Olsson B.E."/>
            <person name="Korsakova E.S."/>
            <person name="Pyankova A."/>
            <person name="Mavrodi O.V."/>
            <person name="Plotnikova E.G."/>
        </authorList>
    </citation>
    <scope>NUCLEOTIDE SEQUENCE [LARGE SCALE GENOMIC DNA]</scope>
    <source>
        <strain evidence="3 4">SMB35</strain>
    </source>
</reference>
<dbReference type="InterPro" id="IPR036812">
    <property type="entry name" value="NAD(P)_OxRdtase_dom_sf"/>
</dbReference>
<feature type="domain" description="NADP-dependent oxidoreductase" evidence="2">
    <location>
        <begin position="15"/>
        <end position="317"/>
    </location>
</feature>
<dbReference type="EMBL" id="MSDO01000004">
    <property type="protein sequence ID" value="OLO05443.1"/>
    <property type="molecule type" value="Genomic_DNA"/>
</dbReference>
<dbReference type="PANTHER" id="PTHR43364:SF4">
    <property type="entry name" value="NAD(P)-LINKED OXIDOREDUCTASE SUPERFAMILY PROTEIN"/>
    <property type="match status" value="1"/>
</dbReference>
<dbReference type="Proteomes" id="UP000186878">
    <property type="component" value="Unassembled WGS sequence"/>
</dbReference>
<dbReference type="GO" id="GO:0016491">
    <property type="term" value="F:oxidoreductase activity"/>
    <property type="evidence" value="ECO:0007669"/>
    <property type="project" value="UniProtKB-KW"/>
</dbReference>
<dbReference type="Gene3D" id="3.20.20.100">
    <property type="entry name" value="NADP-dependent oxidoreductase domain"/>
    <property type="match status" value="1"/>
</dbReference>
<dbReference type="FunFam" id="3.20.20.100:FF:000004">
    <property type="entry name" value="Oxidoreductase, aldo/keto reductase"/>
    <property type="match status" value="1"/>
</dbReference>
<dbReference type="InterPro" id="IPR050523">
    <property type="entry name" value="AKR_Detox_Biosynth"/>
</dbReference>
<dbReference type="STRING" id="404433.BTW07_05110"/>
<evidence type="ECO:0000256" key="1">
    <source>
        <dbReference type="ARBA" id="ARBA00023002"/>
    </source>
</evidence>
<dbReference type="SUPFAM" id="SSF51430">
    <property type="entry name" value="NAD(P)-linked oxidoreductase"/>
    <property type="match status" value="1"/>
</dbReference>
<dbReference type="Pfam" id="PF00248">
    <property type="entry name" value="Aldo_ket_red"/>
    <property type="match status" value="1"/>
</dbReference>
<keyword evidence="1" id="KW-0560">Oxidoreductase</keyword>
<dbReference type="AlphaFoldDB" id="A0A1Q8SVK6"/>
<evidence type="ECO:0000313" key="3">
    <source>
        <dbReference type="EMBL" id="OLO05443.1"/>
    </source>
</evidence>
<gene>
    <name evidence="3" type="ORF">BTW07_05110</name>
</gene>
<sequence>MEYRRLGRTGLKVSPLCLGTMTYGTPQWRDWVLDDAGSRPFIQQALDAGINFFDTADMYSDGESERVVGKALKDFARREEVVLATKVYNPTGNKSPNERGLSRKHIHHAIDASLERLGMDYVDLYQTHRWDYDTPIEETMEALHEVVKAGKARYIGASSMHAWQFAKAQHVAERNGWTKFATMQPMVNLIYREEEREMIPQCLDQGVGVIPWSPLGRGILAGSKAVGSEGSTTRARSDEQMRNWKLGLERDAAVIEALQQVAESRQVSPAQIALAWVLQKPGITAPIVGASKSHHLDQALGALDIALTADEVEQLEAPYVPHDVVGFE</sequence>
<accession>A0A1Q8SVK6</accession>
<organism evidence="3 4">
    <name type="scientific">Salinicola socius</name>
    <dbReference type="NCBI Taxonomy" id="404433"/>
    <lineage>
        <taxon>Bacteria</taxon>
        <taxon>Pseudomonadati</taxon>
        <taxon>Pseudomonadota</taxon>
        <taxon>Gammaproteobacteria</taxon>
        <taxon>Oceanospirillales</taxon>
        <taxon>Halomonadaceae</taxon>
        <taxon>Salinicola</taxon>
    </lineage>
</organism>
<dbReference type="PANTHER" id="PTHR43364">
    <property type="entry name" value="NADH-SPECIFIC METHYLGLYOXAL REDUCTASE-RELATED"/>
    <property type="match status" value="1"/>
</dbReference>
<proteinExistence type="predicted"/>
<dbReference type="OrthoDB" id="9772407at2"/>
<protein>
    <submittedName>
        <fullName evidence="3">Aldo/keto reductase</fullName>
    </submittedName>
</protein>
<dbReference type="CDD" id="cd19079">
    <property type="entry name" value="AKR_EcYajO-like"/>
    <property type="match status" value="1"/>
</dbReference>
<name>A0A1Q8SVK6_9GAMM</name>
<dbReference type="GO" id="GO:0005829">
    <property type="term" value="C:cytosol"/>
    <property type="evidence" value="ECO:0007669"/>
    <property type="project" value="UniProtKB-ARBA"/>
</dbReference>
<evidence type="ECO:0000259" key="2">
    <source>
        <dbReference type="Pfam" id="PF00248"/>
    </source>
</evidence>
<dbReference type="InterPro" id="IPR023210">
    <property type="entry name" value="NADP_OxRdtase_dom"/>
</dbReference>
<keyword evidence="4" id="KW-1185">Reference proteome</keyword>
<comment type="caution">
    <text evidence="3">The sequence shown here is derived from an EMBL/GenBank/DDBJ whole genome shotgun (WGS) entry which is preliminary data.</text>
</comment>
<evidence type="ECO:0000313" key="4">
    <source>
        <dbReference type="Proteomes" id="UP000186878"/>
    </source>
</evidence>